<accession>A0A228IP71</accession>
<dbReference type="Proteomes" id="UP000214600">
    <property type="component" value="Unassembled WGS sequence"/>
</dbReference>
<feature type="compositionally biased region" description="Basic residues" evidence="1">
    <location>
        <begin position="20"/>
        <end position="31"/>
    </location>
</feature>
<organism evidence="2 3">
    <name type="scientific">Burkholderia aenigmatica</name>
    <dbReference type="NCBI Taxonomy" id="2015348"/>
    <lineage>
        <taxon>Bacteria</taxon>
        <taxon>Pseudomonadati</taxon>
        <taxon>Pseudomonadota</taxon>
        <taxon>Betaproteobacteria</taxon>
        <taxon>Burkholderiales</taxon>
        <taxon>Burkholderiaceae</taxon>
        <taxon>Burkholderia</taxon>
        <taxon>Burkholderia cepacia complex</taxon>
    </lineage>
</organism>
<evidence type="ECO:0000313" key="2">
    <source>
        <dbReference type="EMBL" id="OXI43892.1"/>
    </source>
</evidence>
<dbReference type="AlphaFoldDB" id="A0A228IP71"/>
<comment type="caution">
    <text evidence="2">The sequence shown here is derived from an EMBL/GenBank/DDBJ whole genome shotgun (WGS) entry which is preliminary data.</text>
</comment>
<sequence length="76" mass="8285">MRDAEPDYETAAMVPYGRNARAKRDAHRRHSSAIAQQSASASCNTIRNAIELTDFPAVPARPSSANRYNRASPATP</sequence>
<feature type="region of interest" description="Disordered" evidence="1">
    <location>
        <begin position="20"/>
        <end position="41"/>
    </location>
</feature>
<proteinExistence type="predicted"/>
<feature type="region of interest" description="Disordered" evidence="1">
    <location>
        <begin position="57"/>
        <end position="76"/>
    </location>
</feature>
<dbReference type="EMBL" id="NKFA01000007">
    <property type="protein sequence ID" value="OXI43892.1"/>
    <property type="molecule type" value="Genomic_DNA"/>
</dbReference>
<gene>
    <name evidence="2" type="ORF">CFB84_20390</name>
</gene>
<reference evidence="2 3" key="2">
    <citation type="submission" date="2017-08" db="EMBL/GenBank/DDBJ databases">
        <title>WGS of novel Burkholderia cepaca complex species.</title>
        <authorList>
            <person name="Lipuma J."/>
            <person name="Spilker T."/>
        </authorList>
    </citation>
    <scope>NUCLEOTIDE SEQUENCE [LARGE SCALE GENOMIC DNA]</scope>
    <source>
        <strain evidence="2 3">AU17325</strain>
    </source>
</reference>
<feature type="compositionally biased region" description="Polar residues" evidence="1">
    <location>
        <begin position="63"/>
        <end position="76"/>
    </location>
</feature>
<reference evidence="3" key="1">
    <citation type="submission" date="2017-06" db="EMBL/GenBank/DDBJ databases">
        <authorList>
            <person name="LiPuma J."/>
            <person name="Spilker T."/>
        </authorList>
    </citation>
    <scope>NUCLEOTIDE SEQUENCE [LARGE SCALE GENOMIC DNA]</scope>
    <source>
        <strain evidence="3">AU17325</strain>
    </source>
</reference>
<feature type="compositionally biased region" description="Low complexity" evidence="1">
    <location>
        <begin position="32"/>
        <end position="41"/>
    </location>
</feature>
<protein>
    <submittedName>
        <fullName evidence="2">Uncharacterized protein</fullName>
    </submittedName>
</protein>
<name>A0A228IP71_9BURK</name>
<evidence type="ECO:0000256" key="1">
    <source>
        <dbReference type="SAM" id="MobiDB-lite"/>
    </source>
</evidence>
<evidence type="ECO:0000313" key="3">
    <source>
        <dbReference type="Proteomes" id="UP000214600"/>
    </source>
</evidence>